<keyword evidence="1" id="KW-0732">Signal</keyword>
<feature type="signal peptide" evidence="1">
    <location>
        <begin position="1"/>
        <end position="27"/>
    </location>
</feature>
<evidence type="ECO:0000313" key="2">
    <source>
        <dbReference type="EMBL" id="OXU26529.1"/>
    </source>
</evidence>
<name>A0A232F7U8_9HYME</name>
<reference evidence="2 3" key="1">
    <citation type="journal article" date="2017" name="Curr. Biol.">
        <title>The Evolution of Venom by Co-option of Single-Copy Genes.</title>
        <authorList>
            <person name="Martinson E.O."/>
            <person name="Mrinalini"/>
            <person name="Kelkar Y.D."/>
            <person name="Chang C.H."/>
            <person name="Werren J.H."/>
        </authorList>
    </citation>
    <scope>NUCLEOTIDE SEQUENCE [LARGE SCALE GENOMIC DNA]</scope>
    <source>
        <strain evidence="2 3">Alberta</strain>
        <tissue evidence="2">Whole body</tissue>
    </source>
</reference>
<dbReference type="EMBL" id="NNAY01000784">
    <property type="protein sequence ID" value="OXU26529.1"/>
    <property type="molecule type" value="Genomic_DNA"/>
</dbReference>
<keyword evidence="3" id="KW-1185">Reference proteome</keyword>
<comment type="caution">
    <text evidence="2">The sequence shown here is derived from an EMBL/GenBank/DDBJ whole genome shotgun (WGS) entry which is preliminary data.</text>
</comment>
<proteinExistence type="predicted"/>
<evidence type="ECO:0000313" key="3">
    <source>
        <dbReference type="Proteomes" id="UP000215335"/>
    </source>
</evidence>
<feature type="chain" id="PRO_5012511534" evidence="1">
    <location>
        <begin position="28"/>
        <end position="85"/>
    </location>
</feature>
<protein>
    <submittedName>
        <fullName evidence="2">Uncharacterized protein</fullName>
    </submittedName>
</protein>
<organism evidence="2 3">
    <name type="scientific">Trichomalopsis sarcophagae</name>
    <dbReference type="NCBI Taxonomy" id="543379"/>
    <lineage>
        <taxon>Eukaryota</taxon>
        <taxon>Metazoa</taxon>
        <taxon>Ecdysozoa</taxon>
        <taxon>Arthropoda</taxon>
        <taxon>Hexapoda</taxon>
        <taxon>Insecta</taxon>
        <taxon>Pterygota</taxon>
        <taxon>Neoptera</taxon>
        <taxon>Endopterygota</taxon>
        <taxon>Hymenoptera</taxon>
        <taxon>Apocrita</taxon>
        <taxon>Proctotrupomorpha</taxon>
        <taxon>Chalcidoidea</taxon>
        <taxon>Pteromalidae</taxon>
        <taxon>Pteromalinae</taxon>
        <taxon>Trichomalopsis</taxon>
    </lineage>
</organism>
<sequence>MTSQSITFVALLCFAILSLALVSFVEADCRWTGCHVHSAGDWCDVLGPGYKIKKWQRCNGIFGKQEYCYCVQMYFFGKRRYCCLK</sequence>
<gene>
    <name evidence="2" type="ORF">TSAR_010617</name>
</gene>
<evidence type="ECO:0000256" key="1">
    <source>
        <dbReference type="SAM" id="SignalP"/>
    </source>
</evidence>
<accession>A0A232F7U8</accession>
<dbReference type="Proteomes" id="UP000215335">
    <property type="component" value="Unassembled WGS sequence"/>
</dbReference>
<dbReference type="AlphaFoldDB" id="A0A232F7U8"/>